<evidence type="ECO:0000313" key="1">
    <source>
        <dbReference type="EMBL" id="RDC55863.1"/>
    </source>
</evidence>
<dbReference type="Proteomes" id="UP000253961">
    <property type="component" value="Unassembled WGS sequence"/>
</dbReference>
<gene>
    <name evidence="1" type="ORF">DU508_16520</name>
</gene>
<evidence type="ECO:0000313" key="2">
    <source>
        <dbReference type="Proteomes" id="UP000253961"/>
    </source>
</evidence>
<dbReference type="RefSeq" id="WP_115403899.1">
    <property type="nucleotide sequence ID" value="NZ_QPKV01000006.1"/>
</dbReference>
<proteinExistence type="predicted"/>
<dbReference type="AlphaFoldDB" id="A0A369PTG3"/>
<reference evidence="1 2" key="1">
    <citation type="submission" date="2018-07" db="EMBL/GenBank/DDBJ databases">
        <title>Pedobacter sp. nov., isolated from soil.</title>
        <authorList>
            <person name="Zhou L.Y."/>
            <person name="Du Z.J."/>
        </authorList>
    </citation>
    <scope>NUCLEOTIDE SEQUENCE [LARGE SCALE GENOMIC DNA]</scope>
    <source>
        <strain evidence="1 2">JDX94</strain>
    </source>
</reference>
<dbReference type="OrthoDB" id="773066at2"/>
<name>A0A369PTG3_9SPHI</name>
<evidence type="ECO:0008006" key="3">
    <source>
        <dbReference type="Google" id="ProtNLM"/>
    </source>
</evidence>
<dbReference type="PROSITE" id="PS51257">
    <property type="entry name" value="PROKAR_LIPOPROTEIN"/>
    <property type="match status" value="1"/>
</dbReference>
<organism evidence="1 2">
    <name type="scientific">Pedobacter chinensis</name>
    <dbReference type="NCBI Taxonomy" id="2282421"/>
    <lineage>
        <taxon>Bacteria</taxon>
        <taxon>Pseudomonadati</taxon>
        <taxon>Bacteroidota</taxon>
        <taxon>Sphingobacteriia</taxon>
        <taxon>Sphingobacteriales</taxon>
        <taxon>Sphingobacteriaceae</taxon>
        <taxon>Pedobacter</taxon>
    </lineage>
</organism>
<comment type="caution">
    <text evidence="1">The sequence shown here is derived from an EMBL/GenBank/DDBJ whole genome shotgun (WGS) entry which is preliminary data.</text>
</comment>
<dbReference type="EMBL" id="QPKV01000006">
    <property type="protein sequence ID" value="RDC55863.1"/>
    <property type="molecule type" value="Genomic_DNA"/>
</dbReference>
<accession>A0A369PTG3</accession>
<sequence>MRKILAIITISISIAGCANSPHSTVEDDVLTIQTHLKKKEQGSLAFAVRIFSHRKNDEKREKQLNEQMGYGIDSCFYRIYKGRREFPTGILPVANGIKNCYEYILLFDDFDGNVNQEQLVYRDRYISGKAYNMILK</sequence>
<protein>
    <recommendedName>
        <fullName evidence="3">Lipoprotein</fullName>
    </recommendedName>
</protein>
<keyword evidence="2" id="KW-1185">Reference proteome</keyword>